<name>A0A4Y7RBY0_COPMI</name>
<protein>
    <submittedName>
        <fullName evidence="1">Uncharacterized protein</fullName>
    </submittedName>
</protein>
<feature type="non-terminal residue" evidence="1">
    <location>
        <position position="1"/>
    </location>
</feature>
<dbReference type="OrthoDB" id="3268380at2759"/>
<organism evidence="1 2">
    <name type="scientific">Coprinellus micaceus</name>
    <name type="common">Glistening ink-cap mushroom</name>
    <name type="synonym">Coprinus micaceus</name>
    <dbReference type="NCBI Taxonomy" id="71717"/>
    <lineage>
        <taxon>Eukaryota</taxon>
        <taxon>Fungi</taxon>
        <taxon>Dikarya</taxon>
        <taxon>Basidiomycota</taxon>
        <taxon>Agaricomycotina</taxon>
        <taxon>Agaricomycetes</taxon>
        <taxon>Agaricomycetidae</taxon>
        <taxon>Agaricales</taxon>
        <taxon>Agaricineae</taxon>
        <taxon>Psathyrellaceae</taxon>
        <taxon>Coprinellus</taxon>
    </lineage>
</organism>
<gene>
    <name evidence="1" type="ORF">FA13DRAFT_1807316</name>
</gene>
<sequence>LSIFLPSVLGFYSTLYTAYLPKVTVLRVKVEVGLRAEGSFILNHLHFPALATIDITDARDPSSALSWKNFFQKHPSVKTFQCRDTDGAFLEAAFDHLPFLARLVVCGDSALTRLTQNFTTSRVAQRPRFMASLEQLELLKVGQPFELEDLYEFLLSRAEGHRSAGVALMKEFRVEFLSRAQGASCYGKVEKLLRGSLKIVALRKTGMRVTITSYLED</sequence>
<reference evidence="1 2" key="1">
    <citation type="journal article" date="2019" name="Nat. Ecol. Evol.">
        <title>Megaphylogeny resolves global patterns of mushroom evolution.</title>
        <authorList>
            <person name="Varga T."/>
            <person name="Krizsan K."/>
            <person name="Foldi C."/>
            <person name="Dima B."/>
            <person name="Sanchez-Garcia M."/>
            <person name="Sanchez-Ramirez S."/>
            <person name="Szollosi G.J."/>
            <person name="Szarkandi J.G."/>
            <person name="Papp V."/>
            <person name="Albert L."/>
            <person name="Andreopoulos W."/>
            <person name="Angelini C."/>
            <person name="Antonin V."/>
            <person name="Barry K.W."/>
            <person name="Bougher N.L."/>
            <person name="Buchanan P."/>
            <person name="Buyck B."/>
            <person name="Bense V."/>
            <person name="Catcheside P."/>
            <person name="Chovatia M."/>
            <person name="Cooper J."/>
            <person name="Damon W."/>
            <person name="Desjardin D."/>
            <person name="Finy P."/>
            <person name="Geml J."/>
            <person name="Haridas S."/>
            <person name="Hughes K."/>
            <person name="Justo A."/>
            <person name="Karasinski D."/>
            <person name="Kautmanova I."/>
            <person name="Kiss B."/>
            <person name="Kocsube S."/>
            <person name="Kotiranta H."/>
            <person name="LaButti K.M."/>
            <person name="Lechner B.E."/>
            <person name="Liimatainen K."/>
            <person name="Lipzen A."/>
            <person name="Lukacs Z."/>
            <person name="Mihaltcheva S."/>
            <person name="Morgado L.N."/>
            <person name="Niskanen T."/>
            <person name="Noordeloos M.E."/>
            <person name="Ohm R.A."/>
            <person name="Ortiz-Santana B."/>
            <person name="Ovrebo C."/>
            <person name="Racz N."/>
            <person name="Riley R."/>
            <person name="Savchenko A."/>
            <person name="Shiryaev A."/>
            <person name="Soop K."/>
            <person name="Spirin V."/>
            <person name="Szebenyi C."/>
            <person name="Tomsovsky M."/>
            <person name="Tulloss R.E."/>
            <person name="Uehling J."/>
            <person name="Grigoriev I.V."/>
            <person name="Vagvolgyi C."/>
            <person name="Papp T."/>
            <person name="Martin F.M."/>
            <person name="Miettinen O."/>
            <person name="Hibbett D.S."/>
            <person name="Nagy L.G."/>
        </authorList>
    </citation>
    <scope>NUCLEOTIDE SEQUENCE [LARGE SCALE GENOMIC DNA]</scope>
    <source>
        <strain evidence="1 2">FP101781</strain>
    </source>
</reference>
<keyword evidence="2" id="KW-1185">Reference proteome</keyword>
<accession>A0A4Y7RBY0</accession>
<evidence type="ECO:0000313" key="2">
    <source>
        <dbReference type="Proteomes" id="UP000298030"/>
    </source>
</evidence>
<comment type="caution">
    <text evidence="1">The sequence shown here is derived from an EMBL/GenBank/DDBJ whole genome shotgun (WGS) entry which is preliminary data.</text>
</comment>
<dbReference type="Proteomes" id="UP000298030">
    <property type="component" value="Unassembled WGS sequence"/>
</dbReference>
<proteinExistence type="predicted"/>
<dbReference type="AlphaFoldDB" id="A0A4Y7RBY0"/>
<evidence type="ECO:0000313" key="1">
    <source>
        <dbReference type="EMBL" id="TEB06223.1"/>
    </source>
</evidence>
<dbReference type="EMBL" id="QPFP01000594">
    <property type="protein sequence ID" value="TEB06223.1"/>
    <property type="molecule type" value="Genomic_DNA"/>
</dbReference>